<dbReference type="GO" id="GO:0000981">
    <property type="term" value="F:DNA-binding transcription factor activity, RNA polymerase II-specific"/>
    <property type="evidence" value="ECO:0007669"/>
    <property type="project" value="TreeGrafter"/>
</dbReference>
<dbReference type="GO" id="GO:0000978">
    <property type="term" value="F:RNA polymerase II cis-regulatory region sequence-specific DNA binding"/>
    <property type="evidence" value="ECO:0007669"/>
    <property type="project" value="TreeGrafter"/>
</dbReference>
<sequence length="555" mass="63382">MACPGMRRIIPFHTPPSQQLLSLLSAHPTRHSCKASLLSRCIPNTHRERSPWIDHCPTRQISHSLRVRNQPHSAYSSDPASDLNTSTPSSQESLKTEPISTPLPPPPASPLLCIHSLGAKRNSSAWTSEDDSLLLSLRSQGRSWQHIGQSLGRSRQACNRRFDAVLDPERGKSVWTAYPELNQALKFFVSQGLGWNEIAVRLDVKASACEKQFRVLQQQVRERERQPIAAAPDQEDQRKRKADRPTDGTRFNAEDARVLKAAVAEYGVNQWEIISKLAFGSFFNARQLRYQHTQLERKRRIWRIDQEEQLVRVVASRLATDASDQPQRITLASEVDTLSDNEWDTVASEIQGDHTGEECRKKWLKLQLCGSKLLQKIESEDAPRLNQQEPHSDKPTKVTGRKTWSAEQSQQLEDIIHSMKSKQDLEKIDWHKASEQMGGVFSPKQCKSRWTRLCDQTELSKHGPWDSSELQQLFTGLAEVGPAWTEINRKWLPGRSSTFIQTKWNAVVYRLSQDKVIHRMTWTEACVEAFGPEMGSILHKVAKRWPNICIDNRHE</sequence>
<protein>
    <recommendedName>
        <fullName evidence="2">Myb-like domain-containing protein</fullName>
    </recommendedName>
</protein>
<feature type="compositionally biased region" description="Polar residues" evidence="1">
    <location>
        <begin position="70"/>
        <end position="93"/>
    </location>
</feature>
<dbReference type="PANTHER" id="PTHR45614:SF51">
    <property type="entry name" value="MYB-LIKE DNA-BINDING PROTEIN BAS1"/>
    <property type="match status" value="1"/>
</dbReference>
<reference evidence="3" key="1">
    <citation type="journal article" date="2020" name="Fungal Divers.">
        <title>Resolving the Mortierellaceae phylogeny through synthesis of multi-gene phylogenetics and phylogenomics.</title>
        <authorList>
            <person name="Vandepol N."/>
            <person name="Liber J."/>
            <person name="Desiro A."/>
            <person name="Na H."/>
            <person name="Kennedy M."/>
            <person name="Barry K."/>
            <person name="Grigoriev I.V."/>
            <person name="Miller A.N."/>
            <person name="O'Donnell K."/>
            <person name="Stajich J.E."/>
            <person name="Bonito G."/>
        </authorList>
    </citation>
    <scope>NUCLEOTIDE SEQUENCE</scope>
    <source>
        <strain evidence="3">KOD948</strain>
    </source>
</reference>
<dbReference type="Gene3D" id="1.10.10.60">
    <property type="entry name" value="Homeodomain-like"/>
    <property type="match status" value="3"/>
</dbReference>
<dbReference type="GO" id="GO:0005634">
    <property type="term" value="C:nucleus"/>
    <property type="evidence" value="ECO:0007669"/>
    <property type="project" value="TreeGrafter"/>
</dbReference>
<comment type="caution">
    <text evidence="3">The sequence shown here is derived from an EMBL/GenBank/DDBJ whole genome shotgun (WGS) entry which is preliminary data.</text>
</comment>
<keyword evidence="4" id="KW-1185">Reference proteome</keyword>
<feature type="domain" description="Myb-like" evidence="2">
    <location>
        <begin position="118"/>
        <end position="166"/>
    </location>
</feature>
<feature type="domain" description="Myb-like" evidence="2">
    <location>
        <begin position="457"/>
        <end position="508"/>
    </location>
</feature>
<feature type="region of interest" description="Disordered" evidence="1">
    <location>
        <begin position="224"/>
        <end position="251"/>
    </location>
</feature>
<feature type="domain" description="Myb-like" evidence="2">
    <location>
        <begin position="401"/>
        <end position="454"/>
    </location>
</feature>
<dbReference type="OrthoDB" id="2350934at2759"/>
<dbReference type="CDD" id="cd00167">
    <property type="entry name" value="SANT"/>
    <property type="match status" value="1"/>
</dbReference>
<dbReference type="SUPFAM" id="SSF46689">
    <property type="entry name" value="Homeodomain-like"/>
    <property type="match status" value="2"/>
</dbReference>
<dbReference type="SMART" id="SM00717">
    <property type="entry name" value="SANT"/>
    <property type="match status" value="5"/>
</dbReference>
<organism evidence="3 4">
    <name type="scientific">Mortierella polycephala</name>
    <dbReference type="NCBI Taxonomy" id="41804"/>
    <lineage>
        <taxon>Eukaryota</taxon>
        <taxon>Fungi</taxon>
        <taxon>Fungi incertae sedis</taxon>
        <taxon>Mucoromycota</taxon>
        <taxon>Mortierellomycotina</taxon>
        <taxon>Mortierellomycetes</taxon>
        <taxon>Mortierellales</taxon>
        <taxon>Mortierellaceae</taxon>
        <taxon>Mortierella</taxon>
    </lineage>
</organism>
<feature type="domain" description="Myb-like" evidence="2">
    <location>
        <begin position="294"/>
        <end position="367"/>
    </location>
</feature>
<feature type="region of interest" description="Disordered" evidence="1">
    <location>
        <begin position="67"/>
        <end position="105"/>
    </location>
</feature>
<gene>
    <name evidence="3" type="ORF">BG011_003845</name>
</gene>
<dbReference type="InterPro" id="IPR001005">
    <property type="entry name" value="SANT/Myb"/>
</dbReference>
<dbReference type="Pfam" id="PF13921">
    <property type="entry name" value="Myb_DNA-bind_6"/>
    <property type="match status" value="2"/>
</dbReference>
<evidence type="ECO:0000313" key="4">
    <source>
        <dbReference type="Proteomes" id="UP000726737"/>
    </source>
</evidence>
<evidence type="ECO:0000259" key="2">
    <source>
        <dbReference type="PROSITE" id="PS50090"/>
    </source>
</evidence>
<proteinExistence type="predicted"/>
<dbReference type="InterPro" id="IPR050560">
    <property type="entry name" value="MYB_TF"/>
</dbReference>
<name>A0A9P6Q374_9FUNG</name>
<feature type="region of interest" description="Disordered" evidence="1">
    <location>
        <begin position="380"/>
        <end position="405"/>
    </location>
</feature>
<evidence type="ECO:0000256" key="1">
    <source>
        <dbReference type="SAM" id="MobiDB-lite"/>
    </source>
</evidence>
<dbReference type="PROSITE" id="PS50090">
    <property type="entry name" value="MYB_LIKE"/>
    <property type="match status" value="4"/>
</dbReference>
<accession>A0A9P6Q374</accession>
<dbReference type="PANTHER" id="PTHR45614">
    <property type="entry name" value="MYB PROTEIN-RELATED"/>
    <property type="match status" value="1"/>
</dbReference>
<dbReference type="Proteomes" id="UP000726737">
    <property type="component" value="Unassembled WGS sequence"/>
</dbReference>
<dbReference type="AlphaFoldDB" id="A0A9P6Q374"/>
<dbReference type="InterPro" id="IPR009057">
    <property type="entry name" value="Homeodomain-like_sf"/>
</dbReference>
<evidence type="ECO:0000313" key="3">
    <source>
        <dbReference type="EMBL" id="KAG0257684.1"/>
    </source>
</evidence>
<feature type="compositionally biased region" description="Basic and acidic residues" evidence="1">
    <location>
        <begin position="235"/>
        <end position="251"/>
    </location>
</feature>
<dbReference type="EMBL" id="JAAAJA010000250">
    <property type="protein sequence ID" value="KAG0257684.1"/>
    <property type="molecule type" value="Genomic_DNA"/>
</dbReference>